<dbReference type="GO" id="GO:0006493">
    <property type="term" value="P:protein O-linked glycosylation"/>
    <property type="evidence" value="ECO:0007669"/>
    <property type="project" value="TreeGrafter"/>
</dbReference>
<dbReference type="InterPro" id="IPR029044">
    <property type="entry name" value="Nucleotide-diphossugar_trans"/>
</dbReference>
<evidence type="ECO:0000256" key="6">
    <source>
        <dbReference type="PIRSR" id="PIRSR018153-1"/>
    </source>
</evidence>
<dbReference type="GO" id="GO:0016020">
    <property type="term" value="C:membrane"/>
    <property type="evidence" value="ECO:0007669"/>
    <property type="project" value="UniProtKB-SubCell"/>
</dbReference>
<dbReference type="GO" id="GO:0000026">
    <property type="term" value="F:alpha-1,2-mannosyltransferase activity"/>
    <property type="evidence" value="ECO:0007669"/>
    <property type="project" value="TreeGrafter"/>
</dbReference>
<dbReference type="GO" id="GO:0000032">
    <property type="term" value="P:cell wall mannoprotein biosynthetic process"/>
    <property type="evidence" value="ECO:0007669"/>
    <property type="project" value="TreeGrafter"/>
</dbReference>
<dbReference type="EMBL" id="CP014246">
    <property type="protein sequence ID" value="AMD21543.1"/>
    <property type="molecule type" value="Genomic_DNA"/>
</dbReference>
<evidence type="ECO:0000256" key="2">
    <source>
        <dbReference type="ARBA" id="ARBA00007677"/>
    </source>
</evidence>
<proteinExistence type="inferred from homology"/>
<dbReference type="Pfam" id="PF01793">
    <property type="entry name" value="Glyco_transf_15"/>
    <property type="match status" value="1"/>
</dbReference>
<sequence>MPISSKGERFLKLGAAATVLIITLWVFFKGADLTDTTKDVWIPSDTVKGSTLRYHLAPSSPRKYKEREKATFVTLARNGDLYSLLPAILNMEDRFNKKFQYDWVFLNDEEFSDEFKRVTSALVSGEAKYGLVPESQWSFPSWIDQERAAEVRKEMQEQRVIYGDSITYRYMCRYESGFFYRHPLLMDYDWYWRVEPDVKFYCDIDYDVFKFMRQNGKKYGFAISIHEYELTVKTLWDSVTKFLKEYPQYLHPNNMLNFISDDEGSSYNMCHFWSNFEVGSLDFWRGEAYSKFFDFLDHEGGFFYERWGDAPVHSIAAALFLDRNEIHHFNDIGYYHPPFTQCPIEEKVRKGRNCACDPRTDFTWKSFSCTHKYYLANDMVKPEEWYKYSQ</sequence>
<accession>A0A120K2H4</accession>
<keyword evidence="5" id="KW-0735">Signal-anchor</keyword>
<evidence type="ECO:0000313" key="7">
    <source>
        <dbReference type="EMBL" id="AMD21543.1"/>
    </source>
</evidence>
<dbReference type="AlphaFoldDB" id="A0A120K2H4"/>
<keyword evidence="4" id="KW-0808">Transferase</keyword>
<dbReference type="SUPFAM" id="SSF53448">
    <property type="entry name" value="Nucleotide-diphospho-sugar transferases"/>
    <property type="match status" value="1"/>
</dbReference>
<dbReference type="InterPro" id="IPR002685">
    <property type="entry name" value="Glyco_trans_15"/>
</dbReference>
<dbReference type="PANTHER" id="PTHR31121">
    <property type="entry name" value="ALPHA-1,2 MANNOSYLTRANSFERASE KTR1"/>
    <property type="match status" value="1"/>
</dbReference>
<organism evidence="7 8">
    <name type="scientific">Eremothecium sinecaudum</name>
    <dbReference type="NCBI Taxonomy" id="45286"/>
    <lineage>
        <taxon>Eukaryota</taxon>
        <taxon>Fungi</taxon>
        <taxon>Dikarya</taxon>
        <taxon>Ascomycota</taxon>
        <taxon>Saccharomycotina</taxon>
        <taxon>Saccharomycetes</taxon>
        <taxon>Saccharomycetales</taxon>
        <taxon>Saccharomycetaceae</taxon>
        <taxon>Eremothecium</taxon>
    </lineage>
</organism>
<dbReference type="RefSeq" id="XP_017988539.1">
    <property type="nucleotide sequence ID" value="XM_018133335.1"/>
</dbReference>
<gene>
    <name evidence="7" type="ORF">AW171_hschr63498</name>
</gene>
<dbReference type="Gene3D" id="3.90.550.10">
    <property type="entry name" value="Spore Coat Polysaccharide Biosynthesis Protein SpsA, Chain A"/>
    <property type="match status" value="1"/>
</dbReference>
<protein>
    <submittedName>
        <fullName evidence="7">HFL313Cp</fullName>
    </submittedName>
</protein>
<dbReference type="STRING" id="45286.A0A120K2H4"/>
<evidence type="ECO:0000256" key="5">
    <source>
        <dbReference type="ARBA" id="ARBA00022968"/>
    </source>
</evidence>
<dbReference type="PANTHER" id="PTHR31121:SF6">
    <property type="entry name" value="ALPHA-1,2 MANNOSYLTRANSFERASE KTR1"/>
    <property type="match status" value="1"/>
</dbReference>
<dbReference type="GO" id="GO:0006487">
    <property type="term" value="P:protein N-linked glycosylation"/>
    <property type="evidence" value="ECO:0007669"/>
    <property type="project" value="TreeGrafter"/>
</dbReference>
<comment type="subcellular location">
    <subcellularLocation>
        <location evidence="1">Membrane</location>
        <topology evidence="1">Single-pass type II membrane protein</topology>
    </subcellularLocation>
</comment>
<keyword evidence="3" id="KW-0328">Glycosyltransferase</keyword>
<evidence type="ECO:0000256" key="1">
    <source>
        <dbReference type="ARBA" id="ARBA00004606"/>
    </source>
</evidence>
<dbReference type="GO" id="GO:0005794">
    <property type="term" value="C:Golgi apparatus"/>
    <property type="evidence" value="ECO:0007669"/>
    <property type="project" value="TreeGrafter"/>
</dbReference>
<dbReference type="FunFam" id="3.90.550.10:FF:000051">
    <property type="entry name" value="Alpha-1,2-mannosyltransferase (Ktr4)"/>
    <property type="match status" value="1"/>
</dbReference>
<evidence type="ECO:0000256" key="3">
    <source>
        <dbReference type="ARBA" id="ARBA00022676"/>
    </source>
</evidence>
<feature type="active site" description="Nucleophile" evidence="6">
    <location>
        <position position="277"/>
    </location>
</feature>
<dbReference type="Proteomes" id="UP000243052">
    <property type="component" value="Chromosome vi"/>
</dbReference>
<keyword evidence="8" id="KW-1185">Reference proteome</keyword>
<dbReference type="PIRSF" id="PIRSF018153">
    <property type="entry name" value="Glyco_trans_15"/>
    <property type="match status" value="1"/>
</dbReference>
<dbReference type="OrthoDB" id="439943at2759"/>
<dbReference type="GeneID" id="28724833"/>
<keyword evidence="5" id="KW-0812">Transmembrane</keyword>
<comment type="similarity">
    <text evidence="2">Belongs to the glycosyltransferase 15 family.</text>
</comment>
<name>A0A120K2H4_9SACH</name>
<evidence type="ECO:0000256" key="4">
    <source>
        <dbReference type="ARBA" id="ARBA00022679"/>
    </source>
</evidence>
<evidence type="ECO:0000313" key="8">
    <source>
        <dbReference type="Proteomes" id="UP000243052"/>
    </source>
</evidence>
<reference evidence="7 8" key="1">
    <citation type="submission" date="2016-01" db="EMBL/GenBank/DDBJ databases">
        <title>Genome sequence of the yeast Holleya sinecauda.</title>
        <authorList>
            <person name="Dietrich F.S."/>
        </authorList>
    </citation>
    <scope>NUCLEOTIDE SEQUENCE [LARGE SCALE GENOMIC DNA]</scope>
    <source>
        <strain evidence="7 8">ATCC 58844</strain>
    </source>
</reference>